<comment type="subcellular location">
    <subcellularLocation>
        <location evidence="1">Nucleus</location>
    </subcellularLocation>
</comment>
<dbReference type="SUPFAM" id="SSF50249">
    <property type="entry name" value="Nucleic acid-binding proteins"/>
    <property type="match status" value="1"/>
</dbReference>
<dbReference type="GO" id="GO:0006260">
    <property type="term" value="P:DNA replication"/>
    <property type="evidence" value="ECO:0007669"/>
    <property type="project" value="InterPro"/>
</dbReference>
<evidence type="ECO:0000313" key="4">
    <source>
        <dbReference type="EMBL" id="KAK6929057.1"/>
    </source>
</evidence>
<dbReference type="GO" id="GO:0006310">
    <property type="term" value="P:DNA recombination"/>
    <property type="evidence" value="ECO:0007669"/>
    <property type="project" value="InterPro"/>
</dbReference>
<reference evidence="4 5" key="1">
    <citation type="submission" date="2023-12" db="EMBL/GenBank/DDBJ databases">
        <title>A high-quality genome assembly for Dillenia turbinata (Dilleniales).</title>
        <authorList>
            <person name="Chanderbali A."/>
        </authorList>
    </citation>
    <scope>NUCLEOTIDE SEQUENCE [LARGE SCALE GENOMIC DNA]</scope>
    <source>
        <strain evidence="4">LSX21</strain>
        <tissue evidence="4">Leaf</tissue>
    </source>
</reference>
<dbReference type="InterPro" id="IPR013970">
    <property type="entry name" value="Rfa2"/>
</dbReference>
<comment type="caution">
    <text evidence="4">The sequence shown here is derived from an EMBL/GenBank/DDBJ whole genome shotgun (WGS) entry which is preliminary data.</text>
</comment>
<dbReference type="Pfam" id="PF08661">
    <property type="entry name" value="Rep_fac-A_3"/>
    <property type="match status" value="1"/>
</dbReference>
<dbReference type="PANTHER" id="PTHR47058:SF3">
    <property type="entry name" value="REPLICATION PROTEIN A 14 KDA SUBUNIT A-RELATED"/>
    <property type="match status" value="1"/>
</dbReference>
<dbReference type="EMBL" id="JBAMMX010000013">
    <property type="protein sequence ID" value="KAK6929057.1"/>
    <property type="molecule type" value="Genomic_DNA"/>
</dbReference>
<sequence>MDTSKPAAFVNGEFLPMYVGRRVRAVVQNVQPAAGVTRGNTTDERPLIIKGSPPFQLTTYMEVIGIADTNQSIQAEKWTSFGNTFDASTYNQLCRLANGEHKNFAPAICPKLQPAIDASLP</sequence>
<dbReference type="Gene3D" id="2.40.50.140">
    <property type="entry name" value="Nucleic acid-binding proteins"/>
    <property type="match status" value="1"/>
</dbReference>
<dbReference type="PANTHER" id="PTHR47058">
    <property type="entry name" value="REPLICATION PROTEIN A 14 KDA SUBUNIT A-RELATED"/>
    <property type="match status" value="1"/>
</dbReference>
<dbReference type="GO" id="GO:0006281">
    <property type="term" value="P:DNA repair"/>
    <property type="evidence" value="ECO:0007669"/>
    <property type="project" value="InterPro"/>
</dbReference>
<organism evidence="4 5">
    <name type="scientific">Dillenia turbinata</name>
    <dbReference type="NCBI Taxonomy" id="194707"/>
    <lineage>
        <taxon>Eukaryota</taxon>
        <taxon>Viridiplantae</taxon>
        <taxon>Streptophyta</taxon>
        <taxon>Embryophyta</taxon>
        <taxon>Tracheophyta</taxon>
        <taxon>Spermatophyta</taxon>
        <taxon>Magnoliopsida</taxon>
        <taxon>eudicotyledons</taxon>
        <taxon>Gunneridae</taxon>
        <taxon>Pentapetalae</taxon>
        <taxon>Dilleniales</taxon>
        <taxon>Dilleniaceae</taxon>
        <taxon>Dillenia</taxon>
    </lineage>
</organism>
<protein>
    <submittedName>
        <fullName evidence="4">Replication factor A protein 3</fullName>
    </submittedName>
</protein>
<comment type="similarity">
    <text evidence="2">Belongs to the replication factor A protein 3 family.</text>
</comment>
<proteinExistence type="inferred from homology"/>
<gene>
    <name evidence="4" type="ORF">RJ641_005262</name>
</gene>
<keyword evidence="5" id="KW-1185">Reference proteome</keyword>
<evidence type="ECO:0000256" key="1">
    <source>
        <dbReference type="ARBA" id="ARBA00004123"/>
    </source>
</evidence>
<evidence type="ECO:0000256" key="3">
    <source>
        <dbReference type="ARBA" id="ARBA00023242"/>
    </source>
</evidence>
<accession>A0AAN8Z8U4</accession>
<dbReference type="Proteomes" id="UP001370490">
    <property type="component" value="Unassembled WGS sequence"/>
</dbReference>
<evidence type="ECO:0000313" key="5">
    <source>
        <dbReference type="Proteomes" id="UP001370490"/>
    </source>
</evidence>
<evidence type="ECO:0000256" key="2">
    <source>
        <dbReference type="ARBA" id="ARBA00009761"/>
    </source>
</evidence>
<dbReference type="GO" id="GO:0003677">
    <property type="term" value="F:DNA binding"/>
    <property type="evidence" value="ECO:0007669"/>
    <property type="project" value="InterPro"/>
</dbReference>
<name>A0AAN8Z8U4_9MAGN</name>
<dbReference type="AlphaFoldDB" id="A0AAN8Z8U4"/>
<dbReference type="GO" id="GO:0031981">
    <property type="term" value="C:nuclear lumen"/>
    <property type="evidence" value="ECO:0007669"/>
    <property type="project" value="UniProtKB-ARBA"/>
</dbReference>
<dbReference type="InterPro" id="IPR012340">
    <property type="entry name" value="NA-bd_OB-fold"/>
</dbReference>
<keyword evidence="3" id="KW-0539">Nucleus</keyword>